<feature type="transmembrane region" description="Helical" evidence="1">
    <location>
        <begin position="20"/>
        <end position="40"/>
    </location>
</feature>
<evidence type="ECO:0000256" key="1">
    <source>
        <dbReference type="SAM" id="Phobius"/>
    </source>
</evidence>
<evidence type="ECO:0000313" key="2">
    <source>
        <dbReference type="EMBL" id="MDG0809978.1"/>
    </source>
</evidence>
<keyword evidence="1" id="KW-0812">Transmembrane</keyword>
<dbReference type="RefSeq" id="WP_277531568.1">
    <property type="nucleotide sequence ID" value="NZ_JAPDIA010000003.1"/>
</dbReference>
<accession>A0A9X4KSY5</accession>
<keyword evidence="1" id="KW-1133">Transmembrane helix</keyword>
<protein>
    <submittedName>
        <fullName evidence="2">Uncharacterized protein</fullName>
    </submittedName>
</protein>
<keyword evidence="1" id="KW-0472">Membrane</keyword>
<proteinExistence type="predicted"/>
<reference evidence="2" key="1">
    <citation type="submission" date="2022-10" db="EMBL/GenBank/DDBJ databases">
        <title>Comparative genomic analysis of Cohnella hashimotonis sp. nov., isolated from the International Space Station.</title>
        <authorList>
            <person name="Simpson A."/>
            <person name="Venkateswaran K."/>
        </authorList>
    </citation>
    <scope>NUCLEOTIDE SEQUENCE</scope>
    <source>
        <strain evidence="2">DSM 28161</strain>
    </source>
</reference>
<dbReference type="AlphaFoldDB" id="A0A9X4KSY5"/>
<organism evidence="2 3">
    <name type="scientific">Cohnella rhizosphaerae</name>
    <dbReference type="NCBI Taxonomy" id="1457232"/>
    <lineage>
        <taxon>Bacteria</taxon>
        <taxon>Bacillati</taxon>
        <taxon>Bacillota</taxon>
        <taxon>Bacilli</taxon>
        <taxon>Bacillales</taxon>
        <taxon>Paenibacillaceae</taxon>
        <taxon>Cohnella</taxon>
    </lineage>
</organism>
<dbReference type="EMBL" id="JAPDIA010000003">
    <property type="protein sequence ID" value="MDG0809978.1"/>
    <property type="molecule type" value="Genomic_DNA"/>
</dbReference>
<comment type="caution">
    <text evidence="2">The sequence shown here is derived from an EMBL/GenBank/DDBJ whole genome shotgun (WGS) entry which is preliminary data.</text>
</comment>
<dbReference type="Proteomes" id="UP001153404">
    <property type="component" value="Unassembled WGS sequence"/>
</dbReference>
<gene>
    <name evidence="2" type="ORF">OMP40_11945</name>
</gene>
<name>A0A9X4KSY5_9BACL</name>
<keyword evidence="3" id="KW-1185">Reference proteome</keyword>
<evidence type="ECO:0000313" key="3">
    <source>
        <dbReference type="Proteomes" id="UP001153404"/>
    </source>
</evidence>
<sequence length="53" mass="6383">MSILFEWLSLKSGYLVNKGWRLYYSIPVYALGLLFLRWHLRFIRSESGRASMR</sequence>